<feature type="domain" description="HDOD" evidence="1">
    <location>
        <begin position="207"/>
        <end position="396"/>
    </location>
</feature>
<evidence type="ECO:0000259" key="1">
    <source>
        <dbReference type="PROSITE" id="PS51833"/>
    </source>
</evidence>
<comment type="caution">
    <text evidence="2">The sequence shown here is derived from an EMBL/GenBank/DDBJ whole genome shotgun (WGS) entry which is preliminary data.</text>
</comment>
<dbReference type="EMBL" id="WODC01000008">
    <property type="protein sequence ID" value="MUM78399.1"/>
    <property type="molecule type" value="Genomic_DNA"/>
</dbReference>
<dbReference type="AlphaFoldDB" id="A0A7K1KQN1"/>
<dbReference type="PANTHER" id="PTHR33525:SF4">
    <property type="entry name" value="CYCLIC DI-GMP PHOSPHODIESTERASE CDGJ"/>
    <property type="match status" value="1"/>
</dbReference>
<dbReference type="InterPro" id="IPR014408">
    <property type="entry name" value="dGMP_Pdiesterase_EAL/HD-GYP"/>
</dbReference>
<dbReference type="Proteomes" id="UP000461162">
    <property type="component" value="Unassembled WGS sequence"/>
</dbReference>
<organism evidence="2 3">
    <name type="scientific">Pseudodesulfovibrio alkaliphilus</name>
    <dbReference type="NCBI Taxonomy" id="2661613"/>
    <lineage>
        <taxon>Bacteria</taxon>
        <taxon>Pseudomonadati</taxon>
        <taxon>Thermodesulfobacteriota</taxon>
        <taxon>Desulfovibrionia</taxon>
        <taxon>Desulfovibrionales</taxon>
        <taxon>Desulfovibrionaceae</taxon>
    </lineage>
</organism>
<dbReference type="Gene3D" id="1.10.3210.10">
    <property type="entry name" value="Hypothetical protein af1432"/>
    <property type="match status" value="1"/>
</dbReference>
<sequence length="417" mass="45098">MADAVVQCQSLPEEPLLVVRQPIFDRDKSVWGYELRAGSTRPDGSPATLADILDAYRATLGPEGGTALVRDKKILLSIAAENGFDGSLADIDCCVFGLCGRAASSSRCRDLVEALHERGGIVALDVDADGTADPELVRKADIVKVSLSGKTPPEIVRLRARFKSFGGELLATDVSGWEAFEGTRALGFRYFQGPFFGVPLSGGEAALAATATAKLQLLRELANPECEMDELAGIIASDITLSYRMLKYINSASFGLRNKIKSIQQAVSLLGLNEIRHWATVVVVTDLDSTPKGEELAYMALQRGRFLSKLAGTIKGFPHSASTMFMLGLFSLLDALLSYPMDKALEGVPLDDEIKAALCGTLNEFRDWLLMVEAVELGNWTVANEILSRYGACFTQAATQYMKASAWAASQIPNMRK</sequence>
<dbReference type="SUPFAM" id="SSF109604">
    <property type="entry name" value="HD-domain/PDEase-like"/>
    <property type="match status" value="1"/>
</dbReference>
<protein>
    <submittedName>
        <fullName evidence="2">HDOD domain-containing protein</fullName>
    </submittedName>
</protein>
<evidence type="ECO:0000313" key="2">
    <source>
        <dbReference type="EMBL" id="MUM78399.1"/>
    </source>
</evidence>
<dbReference type="PROSITE" id="PS51833">
    <property type="entry name" value="HDOD"/>
    <property type="match status" value="1"/>
</dbReference>
<proteinExistence type="predicted"/>
<dbReference type="RefSeq" id="WP_155935068.1">
    <property type="nucleotide sequence ID" value="NZ_WODC01000008.1"/>
</dbReference>
<evidence type="ECO:0000313" key="3">
    <source>
        <dbReference type="Proteomes" id="UP000461162"/>
    </source>
</evidence>
<dbReference type="InterPro" id="IPR013976">
    <property type="entry name" value="HDOD"/>
</dbReference>
<gene>
    <name evidence="2" type="ORF">GKC30_12210</name>
</gene>
<keyword evidence="3" id="KW-1185">Reference proteome</keyword>
<dbReference type="Pfam" id="PF08668">
    <property type="entry name" value="HDOD"/>
    <property type="match status" value="1"/>
</dbReference>
<reference evidence="2 3" key="1">
    <citation type="submission" date="2019-11" db="EMBL/GenBank/DDBJ databases">
        <title>Pseudodesulfovibrio alkaliphilus, sp. nov., an alkaliphilic sulfate-reducing bacteria from mud volcano of Taman peninsula, Russia.</title>
        <authorList>
            <person name="Frolova A."/>
            <person name="Merkel A.Y."/>
            <person name="Slobodkin A.I."/>
        </authorList>
    </citation>
    <scope>NUCLEOTIDE SEQUENCE [LARGE SCALE GENOMIC DNA]</scope>
    <source>
        <strain evidence="2 3">F-1</strain>
    </source>
</reference>
<dbReference type="PANTHER" id="PTHR33525">
    <property type="match status" value="1"/>
</dbReference>
<dbReference type="InterPro" id="IPR035919">
    <property type="entry name" value="EAL_sf"/>
</dbReference>
<name>A0A7K1KQN1_9BACT</name>
<dbReference type="SUPFAM" id="SSF141868">
    <property type="entry name" value="EAL domain-like"/>
    <property type="match status" value="1"/>
</dbReference>
<dbReference type="PIRSF" id="PIRSF003180">
    <property type="entry name" value="DiGMPpdiest_YuxH"/>
    <property type="match status" value="1"/>
</dbReference>
<accession>A0A7K1KQN1</accession>
<dbReference type="InterPro" id="IPR052340">
    <property type="entry name" value="RNase_Y/CdgJ"/>
</dbReference>